<dbReference type="Gene3D" id="3.40.50.300">
    <property type="entry name" value="P-loop containing nucleotide triphosphate hydrolases"/>
    <property type="match status" value="1"/>
</dbReference>
<evidence type="ECO:0000256" key="4">
    <source>
        <dbReference type="ARBA" id="ARBA00022840"/>
    </source>
</evidence>
<dbReference type="PANTHER" id="PTHR43776">
    <property type="entry name" value="TRANSPORT ATP-BINDING PROTEIN"/>
    <property type="match status" value="1"/>
</dbReference>
<feature type="compositionally biased region" description="Low complexity" evidence="5">
    <location>
        <begin position="337"/>
        <end position="350"/>
    </location>
</feature>
<evidence type="ECO:0000256" key="1">
    <source>
        <dbReference type="ARBA" id="ARBA00005417"/>
    </source>
</evidence>
<dbReference type="Pfam" id="PF08352">
    <property type="entry name" value="oligo_HPY"/>
    <property type="match status" value="1"/>
</dbReference>
<dbReference type="Pfam" id="PF00005">
    <property type="entry name" value="ABC_tran"/>
    <property type="match status" value="1"/>
</dbReference>
<feature type="compositionally biased region" description="Low complexity" evidence="5">
    <location>
        <begin position="15"/>
        <end position="26"/>
    </location>
</feature>
<dbReference type="CDD" id="cd03257">
    <property type="entry name" value="ABC_NikE_OppD_transporters"/>
    <property type="match status" value="1"/>
</dbReference>
<dbReference type="InterPro" id="IPR017871">
    <property type="entry name" value="ABC_transporter-like_CS"/>
</dbReference>
<keyword evidence="3" id="KW-0547">Nucleotide-binding</keyword>
<dbReference type="InterPro" id="IPR003439">
    <property type="entry name" value="ABC_transporter-like_ATP-bd"/>
</dbReference>
<dbReference type="RefSeq" id="WP_328709818.1">
    <property type="nucleotide sequence ID" value="NZ_CP108085.1"/>
</dbReference>
<feature type="compositionally biased region" description="Polar residues" evidence="5">
    <location>
        <begin position="354"/>
        <end position="363"/>
    </location>
</feature>
<keyword evidence="8" id="KW-1185">Reference proteome</keyword>
<evidence type="ECO:0000313" key="8">
    <source>
        <dbReference type="Proteomes" id="UP001432011"/>
    </source>
</evidence>
<dbReference type="PANTHER" id="PTHR43776:SF7">
    <property type="entry name" value="D,D-DIPEPTIDE TRANSPORT ATP-BINDING PROTEIN DDPF-RELATED"/>
    <property type="match status" value="1"/>
</dbReference>
<sequence length="363" mass="39283">MTRRAPPREAPVCWPPSASRSSATPSCRRWWSPPWACWETSALLSVRGLAKTFPVRTGPLRRRGTRNAVDGVDFDIPAGTTLGLVGESGSGKTTTARMILGLERPTAGSVRFAGEEVTFARGEALRRLRRRVQLVYQNPYTSLHPRFTFEDLLTEPMRNHGVDDAAGRAAAIRALLDDVALPASLARRRAGELSGGQRQRVAIARALALNPDLLVCDEPVSALDVTVQAQILELLARLQRERGLTYLFISHDLAVVRQVSHTIAVMRGGRIVEQGDAEDVFTSPRHPCTRELLAAIPGFRTQTEEPQWSQVSSPSAACCRTRTRANGCPSGNGCATSSVPRSPPRSSASPGTRWGSTTSASGT</sequence>
<dbReference type="InterPro" id="IPR013563">
    <property type="entry name" value="Oligopep_ABC_C"/>
</dbReference>
<dbReference type="EMBL" id="CP108085">
    <property type="protein sequence ID" value="WUP76317.1"/>
    <property type="molecule type" value="Genomic_DNA"/>
</dbReference>
<dbReference type="GO" id="GO:0005524">
    <property type="term" value="F:ATP binding"/>
    <property type="evidence" value="ECO:0007669"/>
    <property type="project" value="UniProtKB-KW"/>
</dbReference>
<evidence type="ECO:0000259" key="6">
    <source>
        <dbReference type="PROSITE" id="PS50893"/>
    </source>
</evidence>
<dbReference type="InterPro" id="IPR003593">
    <property type="entry name" value="AAA+_ATPase"/>
</dbReference>
<dbReference type="PROSITE" id="PS50893">
    <property type="entry name" value="ABC_TRANSPORTER_2"/>
    <property type="match status" value="1"/>
</dbReference>
<dbReference type="PROSITE" id="PS00211">
    <property type="entry name" value="ABC_TRANSPORTER_1"/>
    <property type="match status" value="1"/>
</dbReference>
<evidence type="ECO:0000313" key="7">
    <source>
        <dbReference type="EMBL" id="WUP76317.1"/>
    </source>
</evidence>
<dbReference type="Proteomes" id="UP001432011">
    <property type="component" value="Chromosome"/>
</dbReference>
<evidence type="ECO:0000256" key="3">
    <source>
        <dbReference type="ARBA" id="ARBA00022741"/>
    </source>
</evidence>
<evidence type="ECO:0000256" key="5">
    <source>
        <dbReference type="SAM" id="MobiDB-lite"/>
    </source>
</evidence>
<name>A0ABZ1SUY7_9ACTN</name>
<keyword evidence="4 7" id="KW-0067">ATP-binding</keyword>
<dbReference type="InterPro" id="IPR027417">
    <property type="entry name" value="P-loop_NTPase"/>
</dbReference>
<proteinExistence type="inferred from homology"/>
<accession>A0ABZ1SUY7</accession>
<dbReference type="SUPFAM" id="SSF52540">
    <property type="entry name" value="P-loop containing nucleoside triphosphate hydrolases"/>
    <property type="match status" value="1"/>
</dbReference>
<gene>
    <name evidence="7" type="ORF">OG913_04645</name>
</gene>
<organism evidence="7 8">
    <name type="scientific">Microbispora hainanensis</name>
    <dbReference type="NCBI Taxonomy" id="568844"/>
    <lineage>
        <taxon>Bacteria</taxon>
        <taxon>Bacillati</taxon>
        <taxon>Actinomycetota</taxon>
        <taxon>Actinomycetes</taxon>
        <taxon>Streptosporangiales</taxon>
        <taxon>Streptosporangiaceae</taxon>
        <taxon>Microbispora</taxon>
    </lineage>
</organism>
<evidence type="ECO:0000256" key="2">
    <source>
        <dbReference type="ARBA" id="ARBA00022448"/>
    </source>
</evidence>
<dbReference type="SMART" id="SM00382">
    <property type="entry name" value="AAA"/>
    <property type="match status" value="1"/>
</dbReference>
<feature type="region of interest" description="Disordered" evidence="5">
    <location>
        <begin position="326"/>
        <end position="363"/>
    </location>
</feature>
<protein>
    <submittedName>
        <fullName evidence="7">ATP-binding cassette domain-containing protein</fullName>
    </submittedName>
</protein>
<reference evidence="7" key="1">
    <citation type="submission" date="2022-10" db="EMBL/GenBank/DDBJ databases">
        <title>The complete genomes of actinobacterial strains from the NBC collection.</title>
        <authorList>
            <person name="Joergensen T.S."/>
            <person name="Alvarez Arevalo M."/>
            <person name="Sterndorff E.B."/>
            <person name="Faurdal D."/>
            <person name="Vuksanovic O."/>
            <person name="Mourched A.-S."/>
            <person name="Charusanti P."/>
            <person name="Shaw S."/>
            <person name="Blin K."/>
            <person name="Weber T."/>
        </authorList>
    </citation>
    <scope>NUCLEOTIDE SEQUENCE</scope>
    <source>
        <strain evidence="7">NBC_00254</strain>
    </source>
</reference>
<dbReference type="InterPro" id="IPR050319">
    <property type="entry name" value="ABC_transp_ATP-bind"/>
</dbReference>
<comment type="similarity">
    <text evidence="1">Belongs to the ABC transporter superfamily.</text>
</comment>
<feature type="domain" description="ABC transporter" evidence="6">
    <location>
        <begin position="44"/>
        <end position="293"/>
    </location>
</feature>
<feature type="region of interest" description="Disordered" evidence="5">
    <location>
        <begin position="1"/>
        <end position="26"/>
    </location>
</feature>
<keyword evidence="2" id="KW-0813">Transport</keyword>